<dbReference type="AlphaFoldDB" id="A0A5K7XLH5"/>
<evidence type="ECO:0000313" key="2">
    <source>
        <dbReference type="Proteomes" id="UP000326837"/>
    </source>
</evidence>
<dbReference type="Proteomes" id="UP000326837">
    <property type="component" value="Chromosome"/>
</dbReference>
<name>A0A5K7XLH5_9BACT</name>
<proteinExistence type="predicted"/>
<dbReference type="KEGG" id="lpav:PLANPX_5108"/>
<protein>
    <submittedName>
        <fullName evidence="1">Uncharacterized protein</fullName>
    </submittedName>
</protein>
<reference evidence="2" key="1">
    <citation type="submission" date="2019-10" db="EMBL/GenBank/DDBJ databases">
        <title>Lacipirellula parvula gen. nov., sp. nov., representing a lineage of planctomycetes widespread in freshwater anoxic habitats, and description of the family Lacipirellulaceae.</title>
        <authorList>
            <person name="Dedysh S.N."/>
            <person name="Kulichevskaya I.S."/>
            <person name="Beletsky A.V."/>
            <person name="Rakitin A.L."/>
            <person name="Mardanov A.V."/>
            <person name="Ivanova A.A."/>
            <person name="Saltykova V.X."/>
            <person name="Rijpstra W.I.C."/>
            <person name="Sinninghe Damste J.S."/>
            <person name="Ravin N.V."/>
        </authorList>
    </citation>
    <scope>NUCLEOTIDE SEQUENCE [LARGE SCALE GENOMIC DNA]</scope>
    <source>
        <strain evidence="2">PX69</strain>
    </source>
</reference>
<gene>
    <name evidence="1" type="ORF">PLANPX_5108</name>
</gene>
<sequence>MNHNGTTSTTEIRQSLLFAVLCASAPLREISKKEIVSRKGAKGIE</sequence>
<dbReference type="EMBL" id="AP021861">
    <property type="protein sequence ID" value="BBO35496.1"/>
    <property type="molecule type" value="Genomic_DNA"/>
</dbReference>
<organism evidence="1 2">
    <name type="scientific">Lacipirellula parvula</name>
    <dbReference type="NCBI Taxonomy" id="2650471"/>
    <lineage>
        <taxon>Bacteria</taxon>
        <taxon>Pseudomonadati</taxon>
        <taxon>Planctomycetota</taxon>
        <taxon>Planctomycetia</taxon>
        <taxon>Pirellulales</taxon>
        <taxon>Lacipirellulaceae</taxon>
        <taxon>Lacipirellula</taxon>
    </lineage>
</organism>
<keyword evidence="2" id="KW-1185">Reference proteome</keyword>
<evidence type="ECO:0000313" key="1">
    <source>
        <dbReference type="EMBL" id="BBO35496.1"/>
    </source>
</evidence>
<accession>A0A5K7XLH5</accession>